<evidence type="ECO:0000256" key="1">
    <source>
        <dbReference type="SAM" id="Coils"/>
    </source>
</evidence>
<dbReference type="EMBL" id="CAID01000005">
    <property type="protein sequence ID" value="CEF98006.1"/>
    <property type="molecule type" value="Genomic_DNA"/>
</dbReference>
<dbReference type="STRING" id="70448.A0A090M1E2"/>
<feature type="coiled-coil region" evidence="1">
    <location>
        <begin position="627"/>
        <end position="668"/>
    </location>
</feature>
<evidence type="ECO:0000256" key="2">
    <source>
        <dbReference type="SAM" id="MobiDB-lite"/>
    </source>
</evidence>
<feature type="region of interest" description="Disordered" evidence="2">
    <location>
        <begin position="673"/>
        <end position="696"/>
    </location>
</feature>
<dbReference type="GO" id="GO:0005737">
    <property type="term" value="C:cytoplasm"/>
    <property type="evidence" value="ECO:0007669"/>
    <property type="project" value="TreeGrafter"/>
</dbReference>
<feature type="coiled-coil region" evidence="1">
    <location>
        <begin position="1048"/>
        <end position="1170"/>
    </location>
</feature>
<evidence type="ECO:0000313" key="4">
    <source>
        <dbReference type="Proteomes" id="UP000009170"/>
    </source>
</evidence>
<keyword evidence="1" id="KW-0175">Coiled coil</keyword>
<feature type="coiled-coil region" evidence="1">
    <location>
        <begin position="444"/>
        <end position="471"/>
    </location>
</feature>
<dbReference type="PANTHER" id="PTHR45615:SF40">
    <property type="entry name" value="MYOSIN HEAVY CHAIN, NON-MUSCLE"/>
    <property type="match status" value="1"/>
</dbReference>
<protein>
    <submittedName>
        <fullName evidence="3">Armadillo-type fold</fullName>
    </submittedName>
</protein>
<dbReference type="GO" id="GO:0032982">
    <property type="term" value="C:myosin filament"/>
    <property type="evidence" value="ECO:0007669"/>
    <property type="project" value="TreeGrafter"/>
</dbReference>
<dbReference type="RefSeq" id="XP_022839023.1">
    <property type="nucleotide sequence ID" value="XM_022984275.1"/>
</dbReference>
<reference evidence="4" key="1">
    <citation type="journal article" date="2006" name="Proc. Natl. Acad. Sci. U.S.A.">
        <title>Genome analysis of the smallest free-living eukaryote Ostreococcus tauri unveils many unique features.</title>
        <authorList>
            <person name="Derelle E."/>
            <person name="Ferraz C."/>
            <person name="Rombauts S."/>
            <person name="Rouze P."/>
            <person name="Worden A.Z."/>
            <person name="Robbens S."/>
            <person name="Partensky F."/>
            <person name="Degroeve S."/>
            <person name="Echeynie S."/>
            <person name="Cooke R."/>
            <person name="Saeys Y."/>
            <person name="Wuyts J."/>
            <person name="Jabbari K."/>
            <person name="Bowler C."/>
            <person name="Panaud O."/>
            <person name="Piegu B."/>
            <person name="Ball S.G."/>
            <person name="Ral J.-P."/>
            <person name="Bouget F.-Y."/>
            <person name="Piganeau G."/>
            <person name="De Baets B."/>
            <person name="Picard A."/>
            <person name="Delseny M."/>
            <person name="Demaille J."/>
            <person name="Van de Peer Y."/>
            <person name="Moreau H."/>
        </authorList>
    </citation>
    <scope>NUCLEOTIDE SEQUENCE [LARGE SCALE GENOMIC DNA]</scope>
    <source>
        <strain evidence="4">OTTH 0595 / CCAP 157/2 / RCC745</strain>
    </source>
</reference>
<dbReference type="SUPFAM" id="SSF48371">
    <property type="entry name" value="ARM repeat"/>
    <property type="match status" value="1"/>
</dbReference>
<dbReference type="GeneID" id="9834592"/>
<feature type="region of interest" description="Disordered" evidence="2">
    <location>
        <begin position="1"/>
        <end position="24"/>
    </location>
</feature>
<feature type="compositionally biased region" description="Polar residues" evidence="2">
    <location>
        <begin position="8"/>
        <end position="17"/>
    </location>
</feature>
<dbReference type="GO" id="GO:0051015">
    <property type="term" value="F:actin filament binding"/>
    <property type="evidence" value="ECO:0007669"/>
    <property type="project" value="TreeGrafter"/>
</dbReference>
<feature type="coiled-coil region" evidence="1">
    <location>
        <begin position="698"/>
        <end position="774"/>
    </location>
</feature>
<reference evidence="3 4" key="2">
    <citation type="journal article" date="2014" name="BMC Genomics">
        <title>An improved genome of the model marine alga Ostreococcus tauri unfolds by assessing Illumina de novo assemblies.</title>
        <authorList>
            <person name="Blanc-Mathieu R."/>
            <person name="Verhelst B."/>
            <person name="Derelle E."/>
            <person name="Rombauts S."/>
            <person name="Bouget F.Y."/>
            <person name="Carre I."/>
            <person name="Chateau A."/>
            <person name="Eyre-Walker A."/>
            <person name="Grimsley N."/>
            <person name="Moreau H."/>
            <person name="Piegu B."/>
            <person name="Rivals E."/>
            <person name="Schackwitz W."/>
            <person name="Van de Peer Y."/>
            <person name="Piganeau G."/>
        </authorList>
    </citation>
    <scope>NUCLEOTIDE SEQUENCE [LARGE SCALE GENOMIC DNA]</scope>
    <source>
        <strain evidence="4">OTTH 0595 / CCAP 157/2 / RCC745</strain>
    </source>
</reference>
<accession>A0A090M1E2</accession>
<gene>
    <name evidence="3" type="ORF">OT_ostta05g02680</name>
</gene>
<dbReference type="FunCoup" id="A0A090M1E2">
    <property type="interactions" value="1032"/>
</dbReference>
<dbReference type="GO" id="GO:0016460">
    <property type="term" value="C:myosin II complex"/>
    <property type="evidence" value="ECO:0007669"/>
    <property type="project" value="TreeGrafter"/>
</dbReference>
<comment type="caution">
    <text evidence="3">The sequence shown here is derived from an EMBL/GenBank/DDBJ whole genome shotgun (WGS) entry which is preliminary data.</text>
</comment>
<feature type="compositionally biased region" description="Basic and acidic residues" evidence="2">
    <location>
        <begin position="683"/>
        <end position="696"/>
    </location>
</feature>
<feature type="region of interest" description="Disordered" evidence="2">
    <location>
        <begin position="597"/>
        <end position="616"/>
    </location>
</feature>
<dbReference type="GO" id="GO:0000146">
    <property type="term" value="F:microfilament motor activity"/>
    <property type="evidence" value="ECO:0007669"/>
    <property type="project" value="TreeGrafter"/>
</dbReference>
<dbReference type="Proteomes" id="UP000009170">
    <property type="component" value="Unassembled WGS sequence"/>
</dbReference>
<keyword evidence="4" id="KW-1185">Reference proteome</keyword>
<feature type="coiled-coil region" evidence="1">
    <location>
        <begin position="831"/>
        <end position="974"/>
    </location>
</feature>
<feature type="coiled-coil region" evidence="1">
    <location>
        <begin position="101"/>
        <end position="128"/>
    </location>
</feature>
<proteinExistence type="predicted"/>
<sequence length="1490" mass="165286">MTAEDATGATQVLNERNTTTTTTTTISTKITTTGEVSTTKTTGEAAAGSPSSATAFTSYFTNIFGGKTEAVGAAPVESEASADVVEEEPSDGIHAKKGTAVRALQDKYDEAEAAMSAAQTAFERAATEYQTARDRAEVAKKSGVPGAATVADAAVAQAKSKYAAASSNFQMTNKALEYAAKKKRQGEVELAESIKAREARDTLFGSKGKIGGHSDADDLEAKRLMAVIKLQRAWRRYTTLKKQRKPEFIARTVVQRIFSRETAFALLLSFLLLSGSVLSSETRSSGRTAELIRTFSALDHGYLGEGISSGIVTAQLTVMRSRHNKLLSDVEECEATLHALRKGEGSLGGSMRSPLAGTCSYKLREAEKELAQMKKSEVDCGLDKQLKLLQSELALARHEVDVQKIKNEEEIASLNAVHEAESEKLMALAQANIMDAKHEGARLLRKAQIEHEEILDQLESMRDQLSVYENQMRGDPLGIDELVKKHNAVLKSVKDKNAAALKALDDEYRAKLSMSKAENVRNKNEDLKSLSIFKEKSTATQRSLEDKVRLANEQATAAKNQVCKSKSSSTLSYLVYPLIAAVGLLLGVVAQAGHQPTHHGAAKSAKPKEAEAVRTEPAMGVPVCKRCEAAEEKSSDYKQQAKIAEEAAAKLRNEIRTLQEDNARVHKRLEQRISMQKSPKKAMATEDGDKSDSDLTDTARLEEENIKLSSRVHEAQARALELTEQREMLTLRIDSIQKKLIEEGVTIKELSESLVRVEKENFELKQVVDECRAETRVAERKLEDVTRSLDSTGKERGGMQVELDAVNKRLRDATAQLTKAAMSEKQKDAKIEAILLAKEDIEKKLAAATEDVDILQERYTNSERLKVQLEAQNVDLQAQLRRSKSTSDMAAAQLQKRLMEVETERNSLSSEQGRLLDEIVSKQEEIDQLMQHVMKLQESDDSLGSELADLVKINETMRARMEQQEELIAKSHEKDLKIIEHEVHLQEWGSRFEQAKAKLRSCELAREEGLTMLRNRDERIGFLEEELKTIRDLHGASSSRLKDQLQRLGELEMDAARKLAAKEAAEAKLEQSEAAARMTIAQLETEISKLQNQLVAEQTTAEALRTTDGITASKLRQESRELQEKIAALNSAEVEKENMAQEILRLERELEELRRRLAELMSELANVKTQEHGVVIEQTEQTEERQALVYDEATDLLRGLRRISLYNLLYSVTFSKVRDLRQWRALTLTPLCEAVRPITTQPKRDDLFYAKKRGARGLIALANAPHHHKLSRAGWSEVNQAAMTQMLGWHNAEDVWIWATRSLAAISRIFQGGNAYQMYQLGGLQTALELMRQAESDAEIQLHGARAISGMVSGNLAFYGQEAPQIVSGSALETLAITLQTFPLDARVVRAAARATWVCVHLGRQFGQHTFVQHKVYEPLMFAMNCHLGDLKVVESCCGAVLAAAARNPNTQAALTEAGVRDLVRDVLQTVSEVNFSGTFSELSEWLFEE</sequence>
<evidence type="ECO:0000313" key="3">
    <source>
        <dbReference type="EMBL" id="CEF98006.1"/>
    </source>
</evidence>
<dbReference type="OrthoDB" id="10434808at2759"/>
<dbReference type="InParanoid" id="A0A090M1E2"/>
<dbReference type="KEGG" id="ota:OT_ostta05g02680"/>
<dbReference type="PANTHER" id="PTHR45615">
    <property type="entry name" value="MYOSIN HEAVY CHAIN, NON-MUSCLE"/>
    <property type="match status" value="1"/>
</dbReference>
<organism evidence="3 4">
    <name type="scientific">Ostreococcus tauri</name>
    <name type="common">Marine green alga</name>
    <dbReference type="NCBI Taxonomy" id="70448"/>
    <lineage>
        <taxon>Eukaryota</taxon>
        <taxon>Viridiplantae</taxon>
        <taxon>Chlorophyta</taxon>
        <taxon>Mamiellophyceae</taxon>
        <taxon>Mamiellales</taxon>
        <taxon>Bathycoccaceae</taxon>
        <taxon>Ostreococcus</taxon>
    </lineage>
</organism>
<name>A0A090M1E2_OSTTA</name>
<dbReference type="InterPro" id="IPR016024">
    <property type="entry name" value="ARM-type_fold"/>
</dbReference>